<dbReference type="Proteomes" id="UP000196331">
    <property type="component" value="Unassembled WGS sequence"/>
</dbReference>
<comment type="caution">
    <text evidence="1">The sequence shown here is derived from an EMBL/GenBank/DDBJ whole genome shotgun (WGS) entry which is preliminary data.</text>
</comment>
<dbReference type="EMBL" id="FUKM01000048">
    <property type="protein sequence ID" value="SJN13736.1"/>
    <property type="molecule type" value="Genomic_DNA"/>
</dbReference>
<accession>A0A1R4I1W6</accession>
<name>A0A1R4I1W6_9GAMM</name>
<dbReference type="AlphaFoldDB" id="A0A1R4I1W6"/>
<evidence type="ECO:0000313" key="1">
    <source>
        <dbReference type="EMBL" id="SJN13736.1"/>
    </source>
</evidence>
<reference evidence="1 2" key="1">
    <citation type="submission" date="2017-02" db="EMBL/GenBank/DDBJ databases">
        <authorList>
            <person name="Dridi B."/>
        </authorList>
    </citation>
    <scope>NUCLEOTIDE SEQUENCE [LARGE SCALE GENOMIC DNA]</scope>
    <source>
        <strain evidence="1 2">JB380</strain>
    </source>
</reference>
<organism evidence="1 2">
    <name type="scientific">Halomonas citrativorans</name>
    <dbReference type="NCBI Taxonomy" id="2742612"/>
    <lineage>
        <taxon>Bacteria</taxon>
        <taxon>Pseudomonadati</taxon>
        <taxon>Pseudomonadota</taxon>
        <taxon>Gammaproteobacteria</taxon>
        <taxon>Oceanospirillales</taxon>
        <taxon>Halomonadaceae</taxon>
        <taxon>Halomonas</taxon>
    </lineage>
</organism>
<sequence>MSGSSVCAYSCKGNRLMLNNAAEATHLFRQVTIIRGIPLSIGSHS</sequence>
<gene>
    <name evidence="1" type="ORF">CZ787_11625</name>
</gene>
<protein>
    <submittedName>
        <fullName evidence="1">Uncharacterized protein</fullName>
    </submittedName>
</protein>
<evidence type="ECO:0000313" key="2">
    <source>
        <dbReference type="Proteomes" id="UP000196331"/>
    </source>
</evidence>
<proteinExistence type="predicted"/>